<reference evidence="4" key="1">
    <citation type="submission" date="2010-05" db="EMBL/GenBank/DDBJ databases">
        <title>The Genome Sequence of Magnaporthe poae strain ATCC 64411.</title>
        <authorList>
            <consortium name="The Broad Institute Genome Sequencing Platform"/>
            <consortium name="Broad Institute Genome Sequencing Center for Infectious Disease"/>
            <person name="Ma L.-J."/>
            <person name="Dead R."/>
            <person name="Young S."/>
            <person name="Zeng Q."/>
            <person name="Koehrsen M."/>
            <person name="Alvarado L."/>
            <person name="Berlin A."/>
            <person name="Chapman S.B."/>
            <person name="Chen Z."/>
            <person name="Freedman E."/>
            <person name="Gellesch M."/>
            <person name="Goldberg J."/>
            <person name="Griggs A."/>
            <person name="Gujja S."/>
            <person name="Heilman E.R."/>
            <person name="Heiman D."/>
            <person name="Hepburn T."/>
            <person name="Howarth C."/>
            <person name="Jen D."/>
            <person name="Larson L."/>
            <person name="Mehta T."/>
            <person name="Neiman D."/>
            <person name="Pearson M."/>
            <person name="Roberts A."/>
            <person name="Saif S."/>
            <person name="Shea T."/>
            <person name="Shenoy N."/>
            <person name="Sisk P."/>
            <person name="Stolte C."/>
            <person name="Sykes S."/>
            <person name="Walk T."/>
            <person name="White J."/>
            <person name="Yandava C."/>
            <person name="Haas B."/>
            <person name="Nusbaum C."/>
            <person name="Birren B."/>
        </authorList>
    </citation>
    <scope>NUCLEOTIDE SEQUENCE</scope>
    <source>
        <strain evidence="4">ATCC 64411</strain>
    </source>
</reference>
<feature type="transmembrane region" description="Helical" evidence="2">
    <location>
        <begin position="112"/>
        <end position="131"/>
    </location>
</feature>
<accession>A0A0C4E688</accession>
<evidence type="ECO:0000256" key="2">
    <source>
        <dbReference type="SAM" id="Phobius"/>
    </source>
</evidence>
<feature type="transmembrane region" description="Helical" evidence="2">
    <location>
        <begin position="163"/>
        <end position="184"/>
    </location>
</feature>
<keyword evidence="2" id="KW-1133">Transmembrane helix</keyword>
<dbReference type="eggNOG" id="ENOG502SCPV">
    <property type="taxonomic scope" value="Eukaryota"/>
</dbReference>
<keyword evidence="6" id="KW-1185">Reference proteome</keyword>
<sequence length="290" mass="30387">MAPLTTLNRISIAEICVYTPSLAVAIVLAIRHGFRRSSGWFYPILFSVIRLLAASLQLATINSPNNIGPVVGAMSLQAAGLSPLILVSISLLGRVSANITKSTNVAGLHPRVFKLLHVVVLIDLILSIVGGNKLGGSISDLQAQPGGSSGALGSLQTPGESRAGIGLMLAGFGILVAATAALALQSRSIDAGERRVLDAVAAALPFIAVRIVYSAIATYDSSNRDFRWFDAGPSYYSYLIGMDVCMEMCAVLILLISGLLIQQLRTAVPSDAPSTPPADSQATSHRHVEK</sequence>
<dbReference type="InterPro" id="IPR056119">
    <property type="entry name" value="DUF7702"/>
</dbReference>
<dbReference type="Pfam" id="PF24800">
    <property type="entry name" value="DUF7702"/>
    <property type="match status" value="1"/>
</dbReference>
<protein>
    <recommendedName>
        <fullName evidence="3">DUF7702 domain-containing protein</fullName>
    </recommendedName>
</protein>
<feature type="transmembrane region" description="Helical" evidence="2">
    <location>
        <begin position="196"/>
        <end position="216"/>
    </location>
</feature>
<dbReference type="EMBL" id="ADBL01001932">
    <property type="status" value="NOT_ANNOTATED_CDS"/>
    <property type="molecule type" value="Genomic_DNA"/>
</dbReference>
<dbReference type="PANTHER" id="PTHR42109">
    <property type="entry name" value="UNPLACED GENOMIC SCAFFOLD UM_SCAF_CONTIG_1.265, WHOLE GENOME SHOTGUN SEQUENCE"/>
    <property type="match status" value="1"/>
</dbReference>
<feature type="compositionally biased region" description="Low complexity" evidence="1">
    <location>
        <begin position="269"/>
        <end position="283"/>
    </location>
</feature>
<name>A0A0C4E688_MAGP6</name>
<evidence type="ECO:0000256" key="1">
    <source>
        <dbReference type="SAM" id="MobiDB-lite"/>
    </source>
</evidence>
<feature type="domain" description="DUF7702" evidence="3">
    <location>
        <begin position="4"/>
        <end position="263"/>
    </location>
</feature>
<reference evidence="5" key="5">
    <citation type="submission" date="2015-06" db="UniProtKB">
        <authorList>
            <consortium name="EnsemblFungi"/>
        </authorList>
    </citation>
    <scope>IDENTIFICATION</scope>
    <source>
        <strain evidence="5">ATCC 64411</strain>
    </source>
</reference>
<dbReference type="OMA" id="LCKTHGF"/>
<evidence type="ECO:0000313" key="4">
    <source>
        <dbReference type="EMBL" id="KLU89041.1"/>
    </source>
</evidence>
<feature type="transmembrane region" description="Helical" evidence="2">
    <location>
        <begin position="42"/>
        <end position="61"/>
    </location>
</feature>
<dbReference type="EnsemblFungi" id="MAPG_08019T0">
    <property type="protein sequence ID" value="MAPG_08019T0"/>
    <property type="gene ID" value="MAPG_08019"/>
</dbReference>
<reference evidence="6" key="2">
    <citation type="submission" date="2010-05" db="EMBL/GenBank/DDBJ databases">
        <title>The genome sequence of Magnaporthe poae strain ATCC 64411.</title>
        <authorList>
            <person name="Ma L.-J."/>
            <person name="Dead R."/>
            <person name="Young S."/>
            <person name="Zeng Q."/>
            <person name="Koehrsen M."/>
            <person name="Alvarado L."/>
            <person name="Berlin A."/>
            <person name="Chapman S.B."/>
            <person name="Chen Z."/>
            <person name="Freedman E."/>
            <person name="Gellesch M."/>
            <person name="Goldberg J."/>
            <person name="Griggs A."/>
            <person name="Gujja S."/>
            <person name="Heilman E.R."/>
            <person name="Heiman D."/>
            <person name="Hepburn T."/>
            <person name="Howarth C."/>
            <person name="Jen D."/>
            <person name="Larson L."/>
            <person name="Mehta T."/>
            <person name="Neiman D."/>
            <person name="Pearson M."/>
            <person name="Roberts A."/>
            <person name="Saif S."/>
            <person name="Shea T."/>
            <person name="Shenoy N."/>
            <person name="Sisk P."/>
            <person name="Stolte C."/>
            <person name="Sykes S."/>
            <person name="Walk T."/>
            <person name="White J."/>
            <person name="Yandava C."/>
            <person name="Haas B."/>
            <person name="Nusbaum C."/>
            <person name="Birren B."/>
        </authorList>
    </citation>
    <scope>NUCLEOTIDE SEQUENCE [LARGE SCALE GENOMIC DNA]</scope>
    <source>
        <strain evidence="6">ATCC 64411 / 73-15</strain>
    </source>
</reference>
<evidence type="ECO:0000313" key="5">
    <source>
        <dbReference type="EnsemblFungi" id="MAPG_08019T0"/>
    </source>
</evidence>
<dbReference type="AlphaFoldDB" id="A0A0C4E688"/>
<reference evidence="4" key="3">
    <citation type="submission" date="2011-03" db="EMBL/GenBank/DDBJ databases">
        <title>Annotation of Magnaporthe poae ATCC 64411.</title>
        <authorList>
            <person name="Ma L.-J."/>
            <person name="Dead R."/>
            <person name="Young S.K."/>
            <person name="Zeng Q."/>
            <person name="Gargeya S."/>
            <person name="Fitzgerald M."/>
            <person name="Haas B."/>
            <person name="Abouelleil A."/>
            <person name="Alvarado L."/>
            <person name="Arachchi H.M."/>
            <person name="Berlin A."/>
            <person name="Brown A."/>
            <person name="Chapman S.B."/>
            <person name="Chen Z."/>
            <person name="Dunbar C."/>
            <person name="Freedman E."/>
            <person name="Gearin G."/>
            <person name="Gellesch M."/>
            <person name="Goldberg J."/>
            <person name="Griggs A."/>
            <person name="Gujja S."/>
            <person name="Heiman D."/>
            <person name="Howarth C."/>
            <person name="Larson L."/>
            <person name="Lui A."/>
            <person name="MacDonald P.J.P."/>
            <person name="Mehta T."/>
            <person name="Montmayeur A."/>
            <person name="Murphy C."/>
            <person name="Neiman D."/>
            <person name="Pearson M."/>
            <person name="Priest M."/>
            <person name="Roberts A."/>
            <person name="Saif S."/>
            <person name="Shea T."/>
            <person name="Shenoy N."/>
            <person name="Sisk P."/>
            <person name="Stolte C."/>
            <person name="Sykes S."/>
            <person name="Yandava C."/>
            <person name="Wortman J."/>
            <person name="Nusbaum C."/>
            <person name="Birren B."/>
        </authorList>
    </citation>
    <scope>NUCLEOTIDE SEQUENCE</scope>
    <source>
        <strain evidence="4">ATCC 64411</strain>
    </source>
</reference>
<feature type="transmembrane region" description="Helical" evidence="2">
    <location>
        <begin position="12"/>
        <end position="30"/>
    </location>
</feature>
<organism evidence="5 6">
    <name type="scientific">Magnaporthiopsis poae (strain ATCC 64411 / 73-15)</name>
    <name type="common">Kentucky bluegrass fungus</name>
    <name type="synonym">Magnaporthe poae</name>
    <dbReference type="NCBI Taxonomy" id="644358"/>
    <lineage>
        <taxon>Eukaryota</taxon>
        <taxon>Fungi</taxon>
        <taxon>Dikarya</taxon>
        <taxon>Ascomycota</taxon>
        <taxon>Pezizomycotina</taxon>
        <taxon>Sordariomycetes</taxon>
        <taxon>Sordariomycetidae</taxon>
        <taxon>Magnaporthales</taxon>
        <taxon>Magnaporthaceae</taxon>
        <taxon>Magnaporthiopsis</taxon>
    </lineage>
</organism>
<dbReference type="STRING" id="644358.A0A0C4E688"/>
<dbReference type="EMBL" id="GL876972">
    <property type="protein sequence ID" value="KLU89041.1"/>
    <property type="molecule type" value="Genomic_DNA"/>
</dbReference>
<dbReference type="VEuPathDB" id="FungiDB:MAPG_08019"/>
<proteinExistence type="predicted"/>
<feature type="region of interest" description="Disordered" evidence="1">
    <location>
        <begin position="269"/>
        <end position="290"/>
    </location>
</feature>
<keyword evidence="2" id="KW-0812">Transmembrane</keyword>
<keyword evidence="2" id="KW-0472">Membrane</keyword>
<dbReference type="PANTHER" id="PTHR42109:SF2">
    <property type="entry name" value="INTEGRAL MEMBRANE PROTEIN"/>
    <property type="match status" value="1"/>
</dbReference>
<gene>
    <name evidence="4" type="ORF">MAPG_08019</name>
</gene>
<evidence type="ECO:0000313" key="6">
    <source>
        <dbReference type="Proteomes" id="UP000011715"/>
    </source>
</evidence>
<evidence type="ECO:0000259" key="3">
    <source>
        <dbReference type="Pfam" id="PF24800"/>
    </source>
</evidence>
<reference evidence="5" key="4">
    <citation type="journal article" date="2015" name="G3 (Bethesda)">
        <title>Genome sequences of three phytopathogenic species of the Magnaporthaceae family of fungi.</title>
        <authorList>
            <person name="Okagaki L.H."/>
            <person name="Nunes C.C."/>
            <person name="Sailsbery J."/>
            <person name="Clay B."/>
            <person name="Brown D."/>
            <person name="John T."/>
            <person name="Oh Y."/>
            <person name="Young N."/>
            <person name="Fitzgerald M."/>
            <person name="Haas B.J."/>
            <person name="Zeng Q."/>
            <person name="Young S."/>
            <person name="Adiconis X."/>
            <person name="Fan L."/>
            <person name="Levin J.Z."/>
            <person name="Mitchell T.K."/>
            <person name="Okubara P.A."/>
            <person name="Farman M.L."/>
            <person name="Kohn L.M."/>
            <person name="Birren B."/>
            <person name="Ma L.-J."/>
            <person name="Dean R.A."/>
        </authorList>
    </citation>
    <scope>NUCLEOTIDE SEQUENCE</scope>
    <source>
        <strain evidence="5">ATCC 64411 / 73-15</strain>
    </source>
</reference>
<feature type="transmembrane region" description="Helical" evidence="2">
    <location>
        <begin position="67"/>
        <end position="92"/>
    </location>
</feature>
<feature type="transmembrane region" description="Helical" evidence="2">
    <location>
        <begin position="236"/>
        <end position="261"/>
    </location>
</feature>
<dbReference type="OrthoDB" id="2560628at2759"/>
<dbReference type="Proteomes" id="UP000011715">
    <property type="component" value="Unassembled WGS sequence"/>
</dbReference>